<organism evidence="1 2">
    <name type="scientific">Brevibacillus agri</name>
    <dbReference type="NCBI Taxonomy" id="51101"/>
    <lineage>
        <taxon>Bacteria</taxon>
        <taxon>Bacillati</taxon>
        <taxon>Bacillota</taxon>
        <taxon>Bacilli</taxon>
        <taxon>Bacillales</taxon>
        <taxon>Paenibacillaceae</taxon>
        <taxon>Brevibacillus</taxon>
    </lineage>
</organism>
<proteinExistence type="predicted"/>
<dbReference type="GeneID" id="82813843"/>
<evidence type="ECO:0000313" key="2">
    <source>
        <dbReference type="Proteomes" id="UP000317180"/>
    </source>
</evidence>
<keyword evidence="2" id="KW-1185">Reference proteome</keyword>
<dbReference type="RefSeq" id="WP_165328991.1">
    <property type="nucleotide sequence ID" value="NZ_BJOD01000038.1"/>
</dbReference>
<reference evidence="1 2" key="1">
    <citation type="submission" date="2019-06" db="EMBL/GenBank/DDBJ databases">
        <title>Whole genome shotgun sequence of Brevibacillus agri NBRC 15538.</title>
        <authorList>
            <person name="Hosoyama A."/>
            <person name="Uohara A."/>
            <person name="Ohji S."/>
            <person name="Ichikawa N."/>
        </authorList>
    </citation>
    <scope>NUCLEOTIDE SEQUENCE [LARGE SCALE GENOMIC DNA]</scope>
    <source>
        <strain evidence="1 2">NBRC 15538</strain>
    </source>
</reference>
<evidence type="ECO:0000313" key="1">
    <source>
        <dbReference type="EMBL" id="GED27275.1"/>
    </source>
</evidence>
<accession>A0ABQ0STP6</accession>
<dbReference type="Proteomes" id="UP000317180">
    <property type="component" value="Unassembled WGS sequence"/>
</dbReference>
<name>A0ABQ0STP6_9BACL</name>
<gene>
    <name evidence="1" type="ORF">BAG01nite_33770</name>
</gene>
<dbReference type="EMBL" id="BJOD01000038">
    <property type="protein sequence ID" value="GED27275.1"/>
    <property type="molecule type" value="Genomic_DNA"/>
</dbReference>
<sequence>MRKDRLYEEDLLVNGTIGGEVLSKQERQVLRREAGELKEKMEAAKQEPISE</sequence>
<comment type="caution">
    <text evidence="1">The sequence shown here is derived from an EMBL/GenBank/DDBJ whole genome shotgun (WGS) entry which is preliminary data.</text>
</comment>
<protein>
    <submittedName>
        <fullName evidence="1">Uncharacterized protein</fullName>
    </submittedName>
</protein>